<evidence type="ECO:0000313" key="2">
    <source>
        <dbReference type="Proteomes" id="UP000190206"/>
    </source>
</evidence>
<gene>
    <name evidence="1" type="ORF">BS637_09400</name>
</gene>
<evidence type="ECO:0000313" key="1">
    <source>
        <dbReference type="EMBL" id="OOO62008.1"/>
    </source>
</evidence>
<sequence>MDNNILKEIQDYKELINKGIESFSTIIDKCDDLTKFAPSIKYALNIIDYARLKLFLKGISAGSYNGEQLRDKINHFGDKEKLLNIIKKQYESEHKFANVLCGIIIHECLENGKISSIDLNHIEFLLTLNDNDFKNYISTYYNCDEHNIYKISDKKELILLETTREKMRNYGYCSTGKLADMGGDIVHTELSKKLMKYLEKHAQFIEEIISNTD</sequence>
<comment type="caution">
    <text evidence="1">The sequence shown here is derived from an EMBL/GenBank/DDBJ whole genome shotgun (WGS) entry which is preliminary data.</text>
</comment>
<name>A0ABX3L419_9CLOT</name>
<dbReference type="RefSeq" id="WP_078024470.1">
    <property type="nucleotide sequence ID" value="NZ_JADPGM010000007.1"/>
</dbReference>
<proteinExistence type="predicted"/>
<dbReference type="Proteomes" id="UP000190206">
    <property type="component" value="Unassembled WGS sequence"/>
</dbReference>
<protein>
    <submittedName>
        <fullName evidence="1">Uncharacterized protein</fullName>
    </submittedName>
</protein>
<accession>A0ABX3L419</accession>
<dbReference type="EMBL" id="MRAD01000008">
    <property type="protein sequence ID" value="OOO62008.1"/>
    <property type="molecule type" value="Genomic_DNA"/>
</dbReference>
<organism evidence="1 2">
    <name type="scientific">Clostridium tepidum</name>
    <dbReference type="NCBI Taxonomy" id="1962263"/>
    <lineage>
        <taxon>Bacteria</taxon>
        <taxon>Bacillati</taxon>
        <taxon>Bacillota</taxon>
        <taxon>Clostridia</taxon>
        <taxon>Eubacteriales</taxon>
        <taxon>Clostridiaceae</taxon>
        <taxon>Clostridium</taxon>
    </lineage>
</organism>
<reference evidence="1 2" key="1">
    <citation type="submission" date="2016-12" db="EMBL/GenBank/DDBJ databases">
        <title>Clostridium tepidum sp. nov., a close relative of Clostridium sporogenes and Clostridium botulinum Group I.</title>
        <authorList>
            <person name="Dobritsa A.P."/>
            <person name="Kutumbaka K."/>
            <person name="Werner K."/>
            <person name="Samadpour M."/>
        </authorList>
    </citation>
    <scope>NUCLEOTIDE SEQUENCE [LARGE SCALE GENOMIC DNA]</scope>
    <source>
        <strain evidence="1 2">PE</strain>
    </source>
</reference>
<keyword evidence="2" id="KW-1185">Reference proteome</keyword>